<feature type="domain" description="Histidine kinase/HSP90-like ATPase" evidence="1">
    <location>
        <begin position="81"/>
        <end position="176"/>
    </location>
</feature>
<evidence type="ECO:0000313" key="3">
    <source>
        <dbReference type="Proteomes" id="UP000069771"/>
    </source>
</evidence>
<dbReference type="SUPFAM" id="SSF55874">
    <property type="entry name" value="ATPase domain of HSP90 chaperone/DNA topoisomerase II/histidine kinase"/>
    <property type="match status" value="1"/>
</dbReference>
<dbReference type="Gene3D" id="3.30.565.10">
    <property type="entry name" value="Histidine kinase-like ATPase, C-terminal domain"/>
    <property type="match status" value="1"/>
</dbReference>
<evidence type="ECO:0000313" key="2">
    <source>
        <dbReference type="EMBL" id="AMK55871.1"/>
    </source>
</evidence>
<dbReference type="KEGG" id="fro:AALO17_27370"/>
<name>A0A140DYZ4_9FIRM</name>
<keyword evidence="3" id="KW-1185">Reference proteome</keyword>
<dbReference type="RefSeq" id="WP_145907733.1">
    <property type="nucleotide sequence ID" value="NZ_CAMTBT010000005.1"/>
</dbReference>
<dbReference type="STRING" id="1702221.AALO17_27370"/>
<accession>A0A140DYZ4</accession>
<reference evidence="2 3" key="1">
    <citation type="journal article" date="2016" name="Gut Pathog.">
        <title>Whole genome sequencing of "Faecalibaculum rodentium" ALO17, isolated from C57BL/6J laboratory mouse feces.</title>
        <authorList>
            <person name="Lim S."/>
            <person name="Chang D.H."/>
            <person name="Ahn S."/>
            <person name="Kim B.C."/>
        </authorList>
    </citation>
    <scope>NUCLEOTIDE SEQUENCE [LARGE SCALE GENOMIC DNA]</scope>
    <source>
        <strain evidence="2 3">Alo17</strain>
    </source>
</reference>
<dbReference type="Pfam" id="PF02518">
    <property type="entry name" value="HATPase_c"/>
    <property type="match status" value="1"/>
</dbReference>
<organism evidence="2 3">
    <name type="scientific">Faecalibaculum rodentium</name>
    <dbReference type="NCBI Taxonomy" id="1702221"/>
    <lineage>
        <taxon>Bacteria</taxon>
        <taxon>Bacillati</taxon>
        <taxon>Bacillota</taxon>
        <taxon>Erysipelotrichia</taxon>
        <taxon>Erysipelotrichales</taxon>
        <taxon>Erysipelotrichaceae</taxon>
        <taxon>Faecalibaculum</taxon>
    </lineage>
</organism>
<protein>
    <recommendedName>
        <fullName evidence="1">Histidine kinase/HSP90-like ATPase domain-containing protein</fullName>
    </recommendedName>
</protein>
<sequence length="206" mass="23462">MNSLSLRLELEGLYEPAEESFALMDSQLDKFIQSSRIHYNNRLLDMKLFSLKEVLEQDILPSLDGYKVRIVTKLDPGWLYGDSRILREGVETLLVNACRNCQQVQIALVEQETGLELTVSNETKSGILPSMNRYETSDDSHYGIGLDLARTAARLHGGDLSLTLEDGRFNARLFLPVHPWESDTAMFMKESFDSMNSEVKPWKNMP</sequence>
<dbReference type="GeneID" id="78479202"/>
<proteinExistence type="predicted"/>
<dbReference type="InterPro" id="IPR003594">
    <property type="entry name" value="HATPase_dom"/>
</dbReference>
<evidence type="ECO:0000259" key="1">
    <source>
        <dbReference type="Pfam" id="PF02518"/>
    </source>
</evidence>
<dbReference type="OrthoDB" id="9792991at2"/>
<dbReference type="InterPro" id="IPR036890">
    <property type="entry name" value="HATPase_C_sf"/>
</dbReference>
<dbReference type="AlphaFoldDB" id="A0A140DYZ4"/>
<dbReference type="EMBL" id="CP011391">
    <property type="protein sequence ID" value="AMK55871.1"/>
    <property type="molecule type" value="Genomic_DNA"/>
</dbReference>
<gene>
    <name evidence="2" type="ORF">AALO17_27370</name>
</gene>
<dbReference type="Proteomes" id="UP000069771">
    <property type="component" value="Chromosome"/>
</dbReference>